<dbReference type="Proteomes" id="UP000559256">
    <property type="component" value="Unassembled WGS sequence"/>
</dbReference>
<evidence type="ECO:0000313" key="3">
    <source>
        <dbReference type="Proteomes" id="UP000559256"/>
    </source>
</evidence>
<keyword evidence="3" id="KW-1185">Reference proteome</keyword>
<evidence type="ECO:0000256" key="1">
    <source>
        <dbReference type="SAM" id="MobiDB-lite"/>
    </source>
</evidence>
<dbReference type="EMBL" id="JAACJM010000124">
    <property type="protein sequence ID" value="KAF5344481.1"/>
    <property type="molecule type" value="Genomic_DNA"/>
</dbReference>
<dbReference type="OrthoDB" id="25826at2759"/>
<evidence type="ECO:0000313" key="2">
    <source>
        <dbReference type="EMBL" id="KAF5344481.1"/>
    </source>
</evidence>
<accession>A0A8H5CMD4</accession>
<protein>
    <submittedName>
        <fullName evidence="2">Uncharacterized protein</fullName>
    </submittedName>
</protein>
<dbReference type="AlphaFoldDB" id="A0A8H5CMD4"/>
<gene>
    <name evidence="2" type="ORF">D9758_014137</name>
</gene>
<comment type="caution">
    <text evidence="2">The sequence shown here is derived from an EMBL/GenBank/DDBJ whole genome shotgun (WGS) entry which is preliminary data.</text>
</comment>
<proteinExistence type="predicted"/>
<feature type="region of interest" description="Disordered" evidence="1">
    <location>
        <begin position="1"/>
        <end position="24"/>
    </location>
</feature>
<name>A0A8H5CMD4_9AGAR</name>
<reference evidence="2 3" key="1">
    <citation type="journal article" date="2020" name="ISME J.">
        <title>Uncovering the hidden diversity of litter-decomposition mechanisms in mushroom-forming fungi.</title>
        <authorList>
            <person name="Floudas D."/>
            <person name="Bentzer J."/>
            <person name="Ahren D."/>
            <person name="Johansson T."/>
            <person name="Persson P."/>
            <person name="Tunlid A."/>
        </authorList>
    </citation>
    <scope>NUCLEOTIDE SEQUENCE [LARGE SCALE GENOMIC DNA]</scope>
    <source>
        <strain evidence="2 3">CBS 291.85</strain>
    </source>
</reference>
<sequence>MFPPTSNAFQKQTRSNGESTYIGQQGPQPLEIVAFEEIPRRKVSDPYRCIRLAHSSDGTASAPHANLAALRSLRIVPRLQSIFGRDRELASTRAAGNYLANEQFAALNLEEPAKGAVWNLSLVIDLQPGTGPKSDQFRWTSLRPLTDTMSSHSMESTLVVYYLQSHLRLS</sequence>
<organism evidence="2 3">
    <name type="scientific">Tetrapyrgos nigripes</name>
    <dbReference type="NCBI Taxonomy" id="182062"/>
    <lineage>
        <taxon>Eukaryota</taxon>
        <taxon>Fungi</taxon>
        <taxon>Dikarya</taxon>
        <taxon>Basidiomycota</taxon>
        <taxon>Agaricomycotina</taxon>
        <taxon>Agaricomycetes</taxon>
        <taxon>Agaricomycetidae</taxon>
        <taxon>Agaricales</taxon>
        <taxon>Marasmiineae</taxon>
        <taxon>Marasmiaceae</taxon>
        <taxon>Tetrapyrgos</taxon>
    </lineage>
</organism>